<gene>
    <name evidence="2" type="ORF">GQ466_00910</name>
</gene>
<dbReference type="AlphaFoldDB" id="A0A6I4W1P1"/>
<dbReference type="Proteomes" id="UP000431901">
    <property type="component" value="Unassembled WGS sequence"/>
</dbReference>
<dbReference type="InterPro" id="IPR036457">
    <property type="entry name" value="PPM-type-like_dom_sf"/>
</dbReference>
<dbReference type="RefSeq" id="WP_161100877.1">
    <property type="nucleotide sequence ID" value="NZ_WUTW01000001.1"/>
</dbReference>
<comment type="caution">
    <text evidence="2">The sequence shown here is derived from an EMBL/GenBank/DDBJ whole genome shotgun (WGS) entry which is preliminary data.</text>
</comment>
<dbReference type="Pfam" id="PF13672">
    <property type="entry name" value="PP2C_2"/>
    <property type="match status" value="1"/>
</dbReference>
<keyword evidence="3" id="KW-1185">Reference proteome</keyword>
<proteinExistence type="predicted"/>
<dbReference type="OrthoDB" id="3190646at2"/>
<evidence type="ECO:0000313" key="3">
    <source>
        <dbReference type="Proteomes" id="UP000431901"/>
    </source>
</evidence>
<feature type="domain" description="PPM-type phosphatase" evidence="1">
    <location>
        <begin position="15"/>
        <end position="194"/>
    </location>
</feature>
<protein>
    <recommendedName>
        <fullName evidence="1">PPM-type phosphatase domain-containing protein</fullName>
    </recommendedName>
</protein>
<sequence>MGGVDVRLATEATPGLVNEDFAAVGDGWAVVLDGATQHPKVTTGCVHGPGWLVRRLGGVLAARLAVQDGEGLADVLEEAIRRVRGLHAGCDLENPDSPSATVAMVRWDEGRLDWLVLADSPIVLDDGDVTVVRDDRVDRLPAYDVETVRRSRNSVGGFWVAAARPEAARHALTGTAVNVKRAALLSDGASRLVERFGTMSWRGLLDLVEEHGPGELIRRTRAAEQAHDLPGRRGKTHDDATVIYLGGTPRK</sequence>
<organism evidence="2 3">
    <name type="scientific">Actinomadura rayongensis</name>
    <dbReference type="NCBI Taxonomy" id="1429076"/>
    <lineage>
        <taxon>Bacteria</taxon>
        <taxon>Bacillati</taxon>
        <taxon>Actinomycetota</taxon>
        <taxon>Actinomycetes</taxon>
        <taxon>Streptosporangiales</taxon>
        <taxon>Thermomonosporaceae</taxon>
        <taxon>Actinomadura</taxon>
    </lineage>
</organism>
<evidence type="ECO:0000313" key="2">
    <source>
        <dbReference type="EMBL" id="MXQ62590.1"/>
    </source>
</evidence>
<dbReference type="SUPFAM" id="SSF81606">
    <property type="entry name" value="PP2C-like"/>
    <property type="match status" value="1"/>
</dbReference>
<dbReference type="EMBL" id="WUTW01000001">
    <property type="protein sequence ID" value="MXQ62590.1"/>
    <property type="molecule type" value="Genomic_DNA"/>
</dbReference>
<reference evidence="2 3" key="1">
    <citation type="submission" date="2019-12" db="EMBL/GenBank/DDBJ databases">
        <title>Nocardia macrotermitis sp. nov. and Nocardia aurantia sp. nov., isolated from the gut of the fungus growing-termite Macrotermes natalensis.</title>
        <authorList>
            <person name="Christine B."/>
            <person name="Rene B."/>
        </authorList>
    </citation>
    <scope>NUCLEOTIDE SEQUENCE [LARGE SCALE GENOMIC DNA]</scope>
    <source>
        <strain evidence="2 3">DSM 102126</strain>
    </source>
</reference>
<dbReference type="InterPro" id="IPR001932">
    <property type="entry name" value="PPM-type_phosphatase-like_dom"/>
</dbReference>
<name>A0A6I4W1P1_9ACTN</name>
<accession>A0A6I4W1P1</accession>
<evidence type="ECO:0000259" key="1">
    <source>
        <dbReference type="Pfam" id="PF13672"/>
    </source>
</evidence>